<reference evidence="7" key="2">
    <citation type="submission" date="2020-03" db="EMBL/GenBank/DDBJ databases">
        <authorList>
            <person name="Fu F.-F."/>
            <person name="Chen J."/>
        </authorList>
    </citation>
    <scope>NUCLEOTIDE SEQUENCE</scope>
    <source>
        <strain evidence="7">Lc1</strain>
    </source>
</reference>
<feature type="region of interest" description="Disordered" evidence="5">
    <location>
        <begin position="889"/>
        <end position="918"/>
    </location>
</feature>
<evidence type="ECO:0000256" key="4">
    <source>
        <dbReference type="ARBA" id="ARBA00023002"/>
    </source>
</evidence>
<keyword evidence="2" id="KW-0285">Flavoprotein</keyword>
<accession>A0A8H4CQ78</accession>
<dbReference type="Gene3D" id="3.30.465.10">
    <property type="match status" value="1"/>
</dbReference>
<gene>
    <name evidence="7" type="ORF">GCG54_00007597</name>
</gene>
<dbReference type="Gene3D" id="3.40.50.150">
    <property type="entry name" value="Vaccinia Virus protein VP39"/>
    <property type="match status" value="1"/>
</dbReference>
<sequence>MATLDHLKCSLRQQQAMAGGALVSQPLSDEQYSTGFNIFKEGSVTYNDFIKSQLTQVLTPIFKSRLRVSVLEIGPGPKSVLGCVPLEMRRKITSYSALEPNGLFAPQLEEWLKSADENGLPLPCLEGETDARRLPFDLASSKKTFCDEKFDVIIFCHSMYDMHPKHEYLRAALDLLVDQPANSTVIVFHRDGPLHLQGLVPYQVATFPTGIVRVEDSDDSLDRFIPFIAGYVPKTTAIQLEWRNICRSLGRRDKGHLIFAAPEVMMAFTRHSTALPELTSKVPVADGEMQVKNREARLHRPAAIIRPSTIQHVQECVRWALRHRMALTVVGGGHSGHCFWSNVVAVDMSAFNQVHVVTDEDDVDEAESLVVAGAGCKTGDIIAKAMEEGLTVPLGSRPSVGAGLWLQGGIGHLARIHGLTCDAIVGAVLVSVESGGILCVGRVPAHHQPTSATRPANEEELLWAIKGAGTNFGIVVSVTFAAHPAPMFSVRKWIIPMSDGDEAQRTLAKIDKPVASQLPRSSSADAYLYWDAGQLHLGVTMYEATTAKRTLGPPTSVSSPIARALGPEYSFRIVDSIGLFETEMYMSTMHGGHAGGKTSSFKRCIFLKDIGKANIASALIAAVETRPSLLCYLHLLHGGGAVRDIPETATAFGCRDWDFACVITGVWPRGKDGTDVCRAVVEWVYAVARTLLPLSTGVYGADLGPDPRDAVFATKAFGPNPGRLARLKRTADPRNVLAYTCPLPKEPMESALIILVTGDSCAGKDYCAAVWADIFNKAGKTTRVVSISDAIKREYATATGADLERLLHEREYKEYHRLALAAFFQNRVQKRPQILEEHFLEVVYGAAGVDVLFITGMRDEAPVADLSHLVPDSKLVDIRVNASKETRWRRRGASNGEKRCNGTEDHYGESATSDADYSPSMEFHNDVEGNEALTDFASKRLLPLAHDDLNKLADMIRVIPDFPRQGIDFRHVLDIAQKPGGLALSASLLQSHFAGDWDKADAIVCCETGGFIFASALAVQLGKPLVPIREAGKLPLPTVSIAKSTSHISSGANGVHERRIEMDRDVLPKAASVVVVDDVFASGETMYAVLELLKQVGVGMERVSVVVVAEFPRHRGRALLRGRGFGRVIVQSLLVFGGA</sequence>
<dbReference type="UniPathway" id="UPA00057">
    <property type="reaction ID" value="UER00099"/>
</dbReference>
<reference evidence="7" key="1">
    <citation type="journal article" date="2020" name="Phytopathology">
        <title>Genome sequence and comparative analysis of Colletotrichum gloeosporioides isolated from Liriodendron leaves.</title>
        <authorList>
            <person name="Fu F.F."/>
            <person name="Hao Z."/>
            <person name="Wang P."/>
            <person name="Lu Y."/>
            <person name="Xue L.J."/>
            <person name="Wei G."/>
            <person name="Tian Y."/>
            <person name="Baishi H."/>
            <person name="Xu H."/>
            <person name="Shi J."/>
            <person name="Cheng T."/>
            <person name="Wang G."/>
            <person name="Yi Y."/>
            <person name="Chen J."/>
        </authorList>
    </citation>
    <scope>NUCLEOTIDE SEQUENCE</scope>
    <source>
        <strain evidence="7">Lc1</strain>
    </source>
</reference>
<dbReference type="RefSeq" id="XP_045267021.1">
    <property type="nucleotide sequence ID" value="XM_045407576.1"/>
</dbReference>
<dbReference type="SUPFAM" id="SSF56176">
    <property type="entry name" value="FAD-binding/transporter-associated domain-like"/>
    <property type="match status" value="1"/>
</dbReference>
<dbReference type="GO" id="GO:0071949">
    <property type="term" value="F:FAD binding"/>
    <property type="evidence" value="ECO:0007669"/>
    <property type="project" value="InterPro"/>
</dbReference>
<evidence type="ECO:0000313" key="8">
    <source>
        <dbReference type="Proteomes" id="UP000613401"/>
    </source>
</evidence>
<evidence type="ECO:0000259" key="6">
    <source>
        <dbReference type="PROSITE" id="PS51387"/>
    </source>
</evidence>
<dbReference type="InterPro" id="IPR036318">
    <property type="entry name" value="FAD-bd_PCMH-like_sf"/>
</dbReference>
<dbReference type="Pfam" id="PF01565">
    <property type="entry name" value="FAD_binding_4"/>
    <property type="match status" value="1"/>
</dbReference>
<keyword evidence="3" id="KW-0274">FAD</keyword>
<dbReference type="GO" id="GO:0019287">
    <property type="term" value="P:isopentenyl diphosphate biosynthetic process, mevalonate pathway"/>
    <property type="evidence" value="ECO:0007669"/>
    <property type="project" value="UniProtKB-UniPathway"/>
</dbReference>
<organism evidence="7 8">
    <name type="scientific">Colletotrichum gloeosporioides</name>
    <name type="common">Anthracnose fungus</name>
    <name type="synonym">Glomerella cingulata</name>
    <dbReference type="NCBI Taxonomy" id="474922"/>
    <lineage>
        <taxon>Eukaryota</taxon>
        <taxon>Fungi</taxon>
        <taxon>Dikarya</taxon>
        <taxon>Ascomycota</taxon>
        <taxon>Pezizomycotina</taxon>
        <taxon>Sordariomycetes</taxon>
        <taxon>Hypocreomycetidae</taxon>
        <taxon>Glomerellales</taxon>
        <taxon>Glomerellaceae</taxon>
        <taxon>Colletotrichum</taxon>
        <taxon>Colletotrichum gloeosporioides species complex</taxon>
    </lineage>
</organism>
<dbReference type="PANTHER" id="PTHR42973">
    <property type="entry name" value="BINDING OXIDOREDUCTASE, PUTATIVE (AFU_ORTHOLOGUE AFUA_1G17690)-RELATED"/>
    <property type="match status" value="1"/>
</dbReference>
<evidence type="ECO:0000313" key="7">
    <source>
        <dbReference type="EMBL" id="KAF3807862.1"/>
    </source>
</evidence>
<dbReference type="SUPFAM" id="SSF53271">
    <property type="entry name" value="PRTase-like"/>
    <property type="match status" value="1"/>
</dbReference>
<dbReference type="Pfam" id="PF00156">
    <property type="entry name" value="Pribosyltran"/>
    <property type="match status" value="1"/>
</dbReference>
<dbReference type="PROSITE" id="PS51387">
    <property type="entry name" value="FAD_PCMH"/>
    <property type="match status" value="1"/>
</dbReference>
<dbReference type="EMBL" id="WVTB01000027">
    <property type="protein sequence ID" value="KAF3807862.1"/>
    <property type="molecule type" value="Genomic_DNA"/>
</dbReference>
<dbReference type="PANTHER" id="PTHR42973:SF25">
    <property type="entry name" value="PHOSPHOMEVALONATE KINASE"/>
    <property type="match status" value="1"/>
</dbReference>
<dbReference type="GO" id="GO:0005737">
    <property type="term" value="C:cytoplasm"/>
    <property type="evidence" value="ECO:0007669"/>
    <property type="project" value="InterPro"/>
</dbReference>
<dbReference type="GeneID" id="69014741"/>
<comment type="caution">
    <text evidence="7">The sequence shown here is derived from an EMBL/GenBank/DDBJ whole genome shotgun (WGS) entry which is preliminary data.</text>
</comment>
<dbReference type="Gene3D" id="3.40.50.2020">
    <property type="match status" value="1"/>
</dbReference>
<dbReference type="GO" id="GO:0016491">
    <property type="term" value="F:oxidoreductase activity"/>
    <property type="evidence" value="ECO:0007669"/>
    <property type="project" value="UniProtKB-KW"/>
</dbReference>
<protein>
    <submittedName>
        <fullName evidence="7">FAD-linked oxidoreductase</fullName>
    </submittedName>
</protein>
<evidence type="ECO:0000256" key="2">
    <source>
        <dbReference type="ARBA" id="ARBA00022630"/>
    </source>
</evidence>
<dbReference type="InterPro" id="IPR029063">
    <property type="entry name" value="SAM-dependent_MTases_sf"/>
</dbReference>
<dbReference type="GO" id="GO:0006695">
    <property type="term" value="P:cholesterol biosynthetic process"/>
    <property type="evidence" value="ECO:0007669"/>
    <property type="project" value="InterPro"/>
</dbReference>
<keyword evidence="8" id="KW-1185">Reference proteome</keyword>
<dbReference type="Gene3D" id="3.40.50.300">
    <property type="entry name" value="P-loop containing nucleotide triphosphate hydrolases"/>
    <property type="match status" value="1"/>
</dbReference>
<dbReference type="Proteomes" id="UP000613401">
    <property type="component" value="Unassembled WGS sequence"/>
</dbReference>
<dbReference type="InterPro" id="IPR006094">
    <property type="entry name" value="Oxid_FAD_bind_N"/>
</dbReference>
<keyword evidence="4" id="KW-0560">Oxidoreductase</keyword>
<dbReference type="InterPro" id="IPR029057">
    <property type="entry name" value="PRTase-like"/>
</dbReference>
<evidence type="ECO:0000256" key="5">
    <source>
        <dbReference type="SAM" id="MobiDB-lite"/>
    </source>
</evidence>
<dbReference type="InterPro" id="IPR050416">
    <property type="entry name" value="FAD-linked_Oxidoreductase"/>
</dbReference>
<comment type="similarity">
    <text evidence="1">Belongs to the oxygen-dependent FAD-linked oxidoreductase family.</text>
</comment>
<feature type="domain" description="FAD-binding PCMH-type" evidence="6">
    <location>
        <begin position="297"/>
        <end position="485"/>
    </location>
</feature>
<dbReference type="AlphaFoldDB" id="A0A8H4CQ78"/>
<proteinExistence type="inferred from homology"/>
<dbReference type="InterPro" id="IPR016169">
    <property type="entry name" value="FAD-bd_PCMH_sub2"/>
</dbReference>
<dbReference type="GO" id="GO:0004631">
    <property type="term" value="F:phosphomevalonate kinase activity"/>
    <property type="evidence" value="ECO:0007669"/>
    <property type="project" value="InterPro"/>
</dbReference>
<feature type="compositionally biased region" description="Basic and acidic residues" evidence="5">
    <location>
        <begin position="896"/>
        <end position="908"/>
    </location>
</feature>
<dbReference type="CDD" id="cd06223">
    <property type="entry name" value="PRTases_typeI"/>
    <property type="match status" value="1"/>
</dbReference>
<dbReference type="InterPro" id="IPR000836">
    <property type="entry name" value="PRTase_dom"/>
</dbReference>
<evidence type="ECO:0000256" key="1">
    <source>
        <dbReference type="ARBA" id="ARBA00005466"/>
    </source>
</evidence>
<dbReference type="InterPro" id="IPR027417">
    <property type="entry name" value="P-loop_NTPase"/>
</dbReference>
<dbReference type="Gene3D" id="3.40.462.20">
    <property type="match status" value="1"/>
</dbReference>
<name>A0A8H4CQ78_COLGL</name>
<dbReference type="InterPro" id="IPR016166">
    <property type="entry name" value="FAD-bd_PCMH"/>
</dbReference>
<dbReference type="InterPro" id="IPR005919">
    <property type="entry name" value="Pmev_kin_anim"/>
</dbReference>
<dbReference type="Pfam" id="PF04275">
    <property type="entry name" value="P-mevalo_kinase"/>
    <property type="match status" value="1"/>
</dbReference>
<evidence type="ECO:0000256" key="3">
    <source>
        <dbReference type="ARBA" id="ARBA00022827"/>
    </source>
</evidence>